<keyword evidence="1" id="KW-0732">Signal</keyword>
<sequence>MSPALLALVALWLPTVQGQSLRGSWQTSQAPAASSAEEAFAIFDPKNQSWGVRNLISCRYGVLCHGTVVFKDSKPTCDGTLVCQAQGTEDATVRGTSTNITDMKDSTNSTTAVANLLVCRYGSYCQGGWSYHHGRGECMGGMGCLPLPYYAGSNTSEPPLNLGNASDGQDTAPVTLSPVEPTYCAVNQSYGFSNLISCRFGVVCRGTWLWINGIRKCSGALVCKSGYKATTDVGSDVDSNFTTIMQDDTNSTTAVANLLVCLYGSYCRGGWSYHHGRGECMGGGVACLPGPYYAGSSTSTSEPTLTLGGANHTQDTALVALSPVEPTYDAVNQSHGFSNLISCRFGVVCHGTWLWINGIRKCSGALVCKSGYKATTDVGSDVDSNFTTIMQDDTNSTTAVANLLVCRYGSYCRGGWSYHHGRGDCMGGVFCLPGPYYTGSNTRKPTLNLGGASDTQDTALVALSPVEPTYDAVNQSHGFSNLISCRFGVVCHGTWLWINGFRKCSGALVCKSGYKAATDVGSGSGSSFTTIMHDDTSSTTAVANLLLCRYGSYCRGGWWYHNGRRECMGGIACRRGQYIRPPRHLSTRIRSAT</sequence>
<feature type="signal peptide" evidence="1">
    <location>
        <begin position="1"/>
        <end position="18"/>
    </location>
</feature>
<evidence type="ECO:0000256" key="1">
    <source>
        <dbReference type="SAM" id="SignalP"/>
    </source>
</evidence>
<comment type="caution">
    <text evidence="2">The sequence shown here is derived from an EMBL/GenBank/DDBJ whole genome shotgun (WGS) entry which is preliminary data.</text>
</comment>
<keyword evidence="3" id="KW-1185">Reference proteome</keyword>
<dbReference type="OrthoDB" id="438432at2759"/>
<gene>
    <name evidence="2" type="ORF">SNAT2548_LOCUS2791</name>
</gene>
<organism evidence="2 3">
    <name type="scientific">Symbiodinium natans</name>
    <dbReference type="NCBI Taxonomy" id="878477"/>
    <lineage>
        <taxon>Eukaryota</taxon>
        <taxon>Sar</taxon>
        <taxon>Alveolata</taxon>
        <taxon>Dinophyceae</taxon>
        <taxon>Suessiales</taxon>
        <taxon>Symbiodiniaceae</taxon>
        <taxon>Symbiodinium</taxon>
    </lineage>
</organism>
<dbReference type="Proteomes" id="UP000604046">
    <property type="component" value="Unassembled WGS sequence"/>
</dbReference>
<evidence type="ECO:0000313" key="2">
    <source>
        <dbReference type="EMBL" id="CAE6973256.1"/>
    </source>
</evidence>
<reference evidence="2" key="1">
    <citation type="submission" date="2021-02" db="EMBL/GenBank/DDBJ databases">
        <authorList>
            <person name="Dougan E. K."/>
            <person name="Rhodes N."/>
            <person name="Thang M."/>
            <person name="Chan C."/>
        </authorList>
    </citation>
    <scope>NUCLEOTIDE SEQUENCE</scope>
</reference>
<protein>
    <recommendedName>
        <fullName evidence="4">Sushi domain-containing protein</fullName>
    </recommendedName>
</protein>
<evidence type="ECO:0008006" key="4">
    <source>
        <dbReference type="Google" id="ProtNLM"/>
    </source>
</evidence>
<name>A0A812I3L2_9DINO</name>
<dbReference type="EMBL" id="CAJNDS010000169">
    <property type="protein sequence ID" value="CAE6973256.1"/>
    <property type="molecule type" value="Genomic_DNA"/>
</dbReference>
<proteinExistence type="predicted"/>
<dbReference type="AlphaFoldDB" id="A0A812I3L2"/>
<evidence type="ECO:0000313" key="3">
    <source>
        <dbReference type="Proteomes" id="UP000604046"/>
    </source>
</evidence>
<feature type="chain" id="PRO_5032789649" description="Sushi domain-containing protein" evidence="1">
    <location>
        <begin position="19"/>
        <end position="593"/>
    </location>
</feature>
<accession>A0A812I3L2</accession>